<keyword evidence="3" id="KW-0158">Chromosome</keyword>
<dbReference type="PANTHER" id="PTHR14030">
    <property type="entry name" value="MITOTIC CHECKPOINT SERINE/THREONINE-PROTEIN KINASE BUB1"/>
    <property type="match status" value="1"/>
</dbReference>
<evidence type="ECO:0000256" key="2">
    <source>
        <dbReference type="ARBA" id="ARBA00004629"/>
    </source>
</evidence>
<evidence type="ECO:0000256" key="5">
    <source>
        <dbReference type="ARBA" id="ARBA00023242"/>
    </source>
</evidence>
<dbReference type="GO" id="GO:0005634">
    <property type="term" value="C:nucleus"/>
    <property type="evidence" value="ECO:0007669"/>
    <property type="project" value="UniProtKB-SubCell"/>
</dbReference>
<evidence type="ECO:0000256" key="7">
    <source>
        <dbReference type="ARBA" id="ARBA00023328"/>
    </source>
</evidence>
<dbReference type="OrthoDB" id="248495at2759"/>
<dbReference type="Proteomes" id="UP001055439">
    <property type="component" value="Chromosome 1"/>
</dbReference>
<name>A0A9E7JCA7_9LILI</name>
<feature type="compositionally biased region" description="Basic and acidic residues" evidence="8">
    <location>
        <begin position="314"/>
        <end position="325"/>
    </location>
</feature>
<organism evidence="10 11">
    <name type="scientific">Musa troglodytarum</name>
    <name type="common">fe'i banana</name>
    <dbReference type="NCBI Taxonomy" id="320322"/>
    <lineage>
        <taxon>Eukaryota</taxon>
        <taxon>Viridiplantae</taxon>
        <taxon>Streptophyta</taxon>
        <taxon>Embryophyta</taxon>
        <taxon>Tracheophyta</taxon>
        <taxon>Spermatophyta</taxon>
        <taxon>Magnoliopsida</taxon>
        <taxon>Liliopsida</taxon>
        <taxon>Zingiberales</taxon>
        <taxon>Musaceae</taxon>
        <taxon>Musa</taxon>
    </lineage>
</organism>
<accession>A0A9E7JCA7</accession>
<evidence type="ECO:0000256" key="6">
    <source>
        <dbReference type="ARBA" id="ARBA00023306"/>
    </source>
</evidence>
<dbReference type="GO" id="GO:0007094">
    <property type="term" value="P:mitotic spindle assembly checkpoint signaling"/>
    <property type="evidence" value="ECO:0007669"/>
    <property type="project" value="InterPro"/>
</dbReference>
<evidence type="ECO:0000313" key="11">
    <source>
        <dbReference type="Proteomes" id="UP001055439"/>
    </source>
</evidence>
<dbReference type="GO" id="GO:0051754">
    <property type="term" value="P:meiotic sister chromatid cohesion, centromeric"/>
    <property type="evidence" value="ECO:0007669"/>
    <property type="project" value="TreeGrafter"/>
</dbReference>
<feature type="region of interest" description="Disordered" evidence="8">
    <location>
        <begin position="309"/>
        <end position="342"/>
    </location>
</feature>
<dbReference type="InterPro" id="IPR013212">
    <property type="entry name" value="Mad3/Bub1_I"/>
</dbReference>
<dbReference type="GO" id="GO:0004672">
    <property type="term" value="F:protein kinase activity"/>
    <property type="evidence" value="ECO:0007669"/>
    <property type="project" value="TreeGrafter"/>
</dbReference>
<dbReference type="Gene3D" id="1.25.40.430">
    <property type="match status" value="1"/>
</dbReference>
<gene>
    <name evidence="10" type="ORF">MUK42_09360</name>
</gene>
<keyword evidence="6" id="KW-0131">Cell cycle</keyword>
<dbReference type="EMBL" id="CP097502">
    <property type="protein sequence ID" value="URD75257.1"/>
    <property type="molecule type" value="Genomic_DNA"/>
</dbReference>
<dbReference type="SMART" id="SM00777">
    <property type="entry name" value="Mad3_BUB1_I"/>
    <property type="match status" value="1"/>
</dbReference>
<dbReference type="InterPro" id="IPR015661">
    <property type="entry name" value="Bub1/Mad3"/>
</dbReference>
<dbReference type="Pfam" id="PF08311">
    <property type="entry name" value="Mad3_BUB1_I"/>
    <property type="match status" value="1"/>
</dbReference>
<evidence type="ECO:0000259" key="9">
    <source>
        <dbReference type="PROSITE" id="PS51489"/>
    </source>
</evidence>
<keyword evidence="4" id="KW-0995">Kinetochore</keyword>
<dbReference type="FunFam" id="1.25.40.430:FF:000004">
    <property type="entry name" value="Mitotic spindle checkpoint protein BUBR1"/>
    <property type="match status" value="1"/>
</dbReference>
<keyword evidence="11" id="KW-1185">Reference proteome</keyword>
<keyword evidence="5" id="KW-0539">Nucleus</keyword>
<dbReference type="PROSITE" id="PS51489">
    <property type="entry name" value="BUB1_N"/>
    <property type="match status" value="1"/>
</dbReference>
<sequence length="425" mass="48833">MEEPSIAAAEVELVVADVDPETAFLQKQRRRLRQEEVEDGSAVATGGFEWEVYKENVRPLKRGRNVKLLNHALRSQADRHLQASLLGTRRHSSLTLLPLLPTFLSRMIEAIDEYQGEDPLQPWLECIKWVQESFPTGGECSGLVVMYEQCVRTFWHDERYREDLRYLKVWLEYADHCADAEVIFQFLDANQIGQSHSIFYTSYAMHLEIKNRLRKADDILNLGLSRKATPGEILEAAYREFLIRSTRKKHGNEASRIEFDRWSFLRSFGTVLTSAESRRQTAENSVLSKRMATLQRIDTNKHLSVYKDANSGTNDHHQNLKKNERPWNTLGSRSDRNKENASIPTKWSSYKIPQKIGHSAGSATSSACIEVYVDEECSELPLVQVTKNPKSSILKLRQATSRNLKKETEMLKDNPLHNFPLSSLR</sequence>
<evidence type="ECO:0000256" key="3">
    <source>
        <dbReference type="ARBA" id="ARBA00022454"/>
    </source>
</evidence>
<proteinExistence type="predicted"/>
<comment type="subcellular location">
    <subcellularLocation>
        <location evidence="2">Chromosome</location>
        <location evidence="2">Centromere</location>
        <location evidence="2">Kinetochore</location>
    </subcellularLocation>
    <subcellularLocation>
        <location evidence="1">Nucleus</location>
    </subcellularLocation>
</comment>
<evidence type="ECO:0000256" key="1">
    <source>
        <dbReference type="ARBA" id="ARBA00004123"/>
    </source>
</evidence>
<dbReference type="GO" id="GO:0000776">
    <property type="term" value="C:kinetochore"/>
    <property type="evidence" value="ECO:0007669"/>
    <property type="project" value="UniProtKB-KW"/>
</dbReference>
<evidence type="ECO:0000313" key="10">
    <source>
        <dbReference type="EMBL" id="URD75257.1"/>
    </source>
</evidence>
<reference evidence="10" key="1">
    <citation type="submission" date="2022-05" db="EMBL/GenBank/DDBJ databases">
        <title>The Musa troglodytarum L. genome provides insights into the mechanism of non-climacteric behaviour and enrichment of carotenoids.</title>
        <authorList>
            <person name="Wang J."/>
        </authorList>
    </citation>
    <scope>NUCLEOTIDE SEQUENCE</scope>
    <source>
        <tissue evidence="10">Leaf</tissue>
    </source>
</reference>
<dbReference type="PANTHER" id="PTHR14030:SF19">
    <property type="entry name" value="MITOTIC SPINDLE CHECKPOINT PROTEIN BUBR1"/>
    <property type="match status" value="1"/>
</dbReference>
<keyword evidence="7" id="KW-0137">Centromere</keyword>
<protein>
    <recommendedName>
        <fullName evidence="9">BUB1 N-terminal domain-containing protein</fullName>
    </recommendedName>
</protein>
<feature type="domain" description="BUB1 N-terminal" evidence="9">
    <location>
        <begin position="107"/>
        <end position="264"/>
    </location>
</feature>
<evidence type="ECO:0000256" key="4">
    <source>
        <dbReference type="ARBA" id="ARBA00022838"/>
    </source>
</evidence>
<evidence type="ECO:0000256" key="8">
    <source>
        <dbReference type="SAM" id="MobiDB-lite"/>
    </source>
</evidence>
<dbReference type="AlphaFoldDB" id="A0A9E7JCA7"/>